<dbReference type="RefSeq" id="WP_026426737.1">
    <property type="nucleotide sequence ID" value="NZ_CBCRWE010000002.1"/>
</dbReference>
<proteinExistence type="predicted"/>
<dbReference type="EMBL" id="LR134363">
    <property type="protein sequence ID" value="VEG74827.1"/>
    <property type="molecule type" value="Genomic_DNA"/>
</dbReference>
<evidence type="ECO:0000313" key="3">
    <source>
        <dbReference type="EMBL" id="VEG74827.1"/>
    </source>
</evidence>
<evidence type="ECO:0000256" key="1">
    <source>
        <dbReference type="SAM" id="MobiDB-lite"/>
    </source>
</evidence>
<feature type="region of interest" description="Disordered" evidence="1">
    <location>
        <begin position="51"/>
        <end position="95"/>
    </location>
</feature>
<protein>
    <submittedName>
        <fullName evidence="3">Electron transfer DM13</fullName>
    </submittedName>
</protein>
<dbReference type="InterPro" id="IPR019545">
    <property type="entry name" value="DM13_domain"/>
</dbReference>
<dbReference type="STRING" id="1278298.GCA_000428685_01580"/>
<dbReference type="Pfam" id="PF10517">
    <property type="entry name" value="DM13"/>
    <property type="match status" value="1"/>
</dbReference>
<feature type="compositionally biased region" description="Polar residues" evidence="1">
    <location>
        <begin position="65"/>
        <end position="92"/>
    </location>
</feature>
<sequence>MSGLLSSRKRLAVVVGALMLAAAVGLAVFKPWLLFVDASVDDEIPVFSVTTTPPAAEGGAPEARSPNQDASEPTVPTASASQEEAQGPSTAAQGPVQVASGSFISHEHDTSGTARILSLPDGSHQLVLENLSTSNGPDVRVWLSAGPVIEGRDGWFTAGRYEHLEVAPIKGNLGNQVYDLPAGTDPSAWTSVVLWCEDFSVSFGAAELASA</sequence>
<feature type="compositionally biased region" description="Low complexity" evidence="1">
    <location>
        <begin position="51"/>
        <end position="63"/>
    </location>
</feature>
<evidence type="ECO:0000259" key="2">
    <source>
        <dbReference type="PROSITE" id="PS51549"/>
    </source>
</evidence>
<keyword evidence="4" id="KW-1185">Reference proteome</keyword>
<dbReference type="KEGG" id="asla:NCTC11923_01469"/>
<accession>A0A448KD32</accession>
<dbReference type="Proteomes" id="UP000276899">
    <property type="component" value="Chromosome"/>
</dbReference>
<dbReference type="AlphaFoldDB" id="A0A448KD32"/>
<gene>
    <name evidence="3" type="ORF">NCTC11923_01469</name>
</gene>
<feature type="domain" description="DM13" evidence="2">
    <location>
        <begin position="94"/>
        <end position="209"/>
    </location>
</feature>
<name>A0A448KD32_9ACTO</name>
<dbReference type="PROSITE" id="PS51549">
    <property type="entry name" value="DM13"/>
    <property type="match status" value="1"/>
</dbReference>
<reference evidence="3 4" key="1">
    <citation type="submission" date="2018-12" db="EMBL/GenBank/DDBJ databases">
        <authorList>
            <consortium name="Pathogen Informatics"/>
        </authorList>
    </citation>
    <scope>NUCLEOTIDE SEQUENCE [LARGE SCALE GENOMIC DNA]</scope>
    <source>
        <strain evidence="3 4">NCTC11923</strain>
    </source>
</reference>
<organism evidence="3 4">
    <name type="scientific">Actinomyces slackii</name>
    <dbReference type="NCBI Taxonomy" id="52774"/>
    <lineage>
        <taxon>Bacteria</taxon>
        <taxon>Bacillati</taxon>
        <taxon>Actinomycetota</taxon>
        <taxon>Actinomycetes</taxon>
        <taxon>Actinomycetales</taxon>
        <taxon>Actinomycetaceae</taxon>
        <taxon>Actinomyces</taxon>
    </lineage>
</organism>
<evidence type="ECO:0000313" key="4">
    <source>
        <dbReference type="Proteomes" id="UP000276899"/>
    </source>
</evidence>